<proteinExistence type="predicted"/>
<accession>A0ABD2PTR6</accession>
<dbReference type="EMBL" id="JBJKFK010002617">
    <property type="protein sequence ID" value="KAL3310853.1"/>
    <property type="molecule type" value="Genomic_DNA"/>
</dbReference>
<name>A0ABD2PTR6_9PLAT</name>
<evidence type="ECO:0000313" key="1">
    <source>
        <dbReference type="EMBL" id="KAL3310853.1"/>
    </source>
</evidence>
<sequence length="106" mass="11738">MSLIDGILGFIAGIEDTVRSSDSLNRAELGAKRRVTTLRSTALLTTIKKGALFTDFKDAPFMSSEDSINESALSESGHVFNWREQGDSKSKVRSHLSIRQCRALEY</sequence>
<reference evidence="1 2" key="1">
    <citation type="submission" date="2024-11" db="EMBL/GenBank/DDBJ databases">
        <title>Adaptive evolution of stress response genes in parasites aligns with host niche diversity.</title>
        <authorList>
            <person name="Hahn C."/>
            <person name="Resl P."/>
        </authorList>
    </citation>
    <scope>NUCLEOTIDE SEQUENCE [LARGE SCALE GENOMIC DNA]</scope>
    <source>
        <strain evidence="1">EGGRZ-B1_66</strain>
        <tissue evidence="1">Body</tissue>
    </source>
</reference>
<dbReference type="AlphaFoldDB" id="A0ABD2PTR6"/>
<protein>
    <submittedName>
        <fullName evidence="1">Uncharacterized protein</fullName>
    </submittedName>
</protein>
<dbReference type="Proteomes" id="UP001626550">
    <property type="component" value="Unassembled WGS sequence"/>
</dbReference>
<evidence type="ECO:0000313" key="2">
    <source>
        <dbReference type="Proteomes" id="UP001626550"/>
    </source>
</evidence>
<organism evidence="1 2">
    <name type="scientific">Cichlidogyrus casuarinus</name>
    <dbReference type="NCBI Taxonomy" id="1844966"/>
    <lineage>
        <taxon>Eukaryota</taxon>
        <taxon>Metazoa</taxon>
        <taxon>Spiralia</taxon>
        <taxon>Lophotrochozoa</taxon>
        <taxon>Platyhelminthes</taxon>
        <taxon>Monogenea</taxon>
        <taxon>Monopisthocotylea</taxon>
        <taxon>Dactylogyridea</taxon>
        <taxon>Ancyrocephalidae</taxon>
        <taxon>Cichlidogyrus</taxon>
    </lineage>
</organism>
<gene>
    <name evidence="1" type="ORF">Ciccas_010577</name>
</gene>
<keyword evidence="2" id="KW-1185">Reference proteome</keyword>
<comment type="caution">
    <text evidence="1">The sequence shown here is derived from an EMBL/GenBank/DDBJ whole genome shotgun (WGS) entry which is preliminary data.</text>
</comment>